<dbReference type="InterPro" id="IPR029063">
    <property type="entry name" value="SAM-dependent_MTases_sf"/>
</dbReference>
<gene>
    <name evidence="2" type="ORF">GCM10009416_33340</name>
</gene>
<name>A0ABP3QJV8_9PROT</name>
<organism evidence="2 3">
    <name type="scientific">Craurococcus roseus</name>
    <dbReference type="NCBI Taxonomy" id="77585"/>
    <lineage>
        <taxon>Bacteria</taxon>
        <taxon>Pseudomonadati</taxon>
        <taxon>Pseudomonadota</taxon>
        <taxon>Alphaproteobacteria</taxon>
        <taxon>Acetobacterales</taxon>
        <taxon>Acetobacteraceae</taxon>
        <taxon>Craurococcus</taxon>
    </lineage>
</organism>
<accession>A0ABP3QJV8</accession>
<evidence type="ECO:0000313" key="3">
    <source>
        <dbReference type="Proteomes" id="UP001501588"/>
    </source>
</evidence>
<reference evidence="3" key="1">
    <citation type="journal article" date="2019" name="Int. J. Syst. Evol. Microbiol.">
        <title>The Global Catalogue of Microorganisms (GCM) 10K type strain sequencing project: providing services to taxonomists for standard genome sequencing and annotation.</title>
        <authorList>
            <consortium name="The Broad Institute Genomics Platform"/>
            <consortium name="The Broad Institute Genome Sequencing Center for Infectious Disease"/>
            <person name="Wu L."/>
            <person name="Ma J."/>
        </authorList>
    </citation>
    <scope>NUCLEOTIDE SEQUENCE [LARGE SCALE GENOMIC DNA]</scope>
    <source>
        <strain evidence="3">JCM 9933</strain>
    </source>
</reference>
<dbReference type="EMBL" id="BAAAFZ010000053">
    <property type="protein sequence ID" value="GAA0592301.1"/>
    <property type="molecule type" value="Genomic_DNA"/>
</dbReference>
<protein>
    <submittedName>
        <fullName evidence="2">Uncharacterized protein</fullName>
    </submittedName>
</protein>
<feature type="compositionally biased region" description="Low complexity" evidence="1">
    <location>
        <begin position="120"/>
        <end position="135"/>
    </location>
</feature>
<dbReference type="Gene3D" id="3.40.50.150">
    <property type="entry name" value="Vaccinia Virus protein VP39"/>
    <property type="match status" value="1"/>
</dbReference>
<keyword evidence="3" id="KW-1185">Reference proteome</keyword>
<proteinExistence type="predicted"/>
<feature type="region of interest" description="Disordered" evidence="1">
    <location>
        <begin position="115"/>
        <end position="149"/>
    </location>
</feature>
<evidence type="ECO:0000313" key="2">
    <source>
        <dbReference type="EMBL" id="GAA0592301.1"/>
    </source>
</evidence>
<dbReference type="SUPFAM" id="SSF53335">
    <property type="entry name" value="S-adenosyl-L-methionine-dependent methyltransferases"/>
    <property type="match status" value="1"/>
</dbReference>
<comment type="caution">
    <text evidence="2">The sequence shown here is derived from an EMBL/GenBank/DDBJ whole genome shotgun (WGS) entry which is preliminary data.</text>
</comment>
<evidence type="ECO:0000256" key="1">
    <source>
        <dbReference type="SAM" id="MobiDB-lite"/>
    </source>
</evidence>
<dbReference type="Proteomes" id="UP001501588">
    <property type="component" value="Unassembled WGS sequence"/>
</dbReference>
<sequence length="149" mass="15741">MPAASEAYAGDSHLPGGSVPPVVAWTLCSLADARTGLGEMKHALRPCGEFLFFEHGPSPEPAVAAWQHRLGPLWTRISRHLDNPVDRVLREAGFEAVEPRSGHLGKGLKPMAFMHEGRARPAAAGPRAGGTPETGSGPHPARRNPGVPP</sequence>